<feature type="compositionally biased region" description="Polar residues" evidence="2">
    <location>
        <begin position="380"/>
        <end position="395"/>
    </location>
</feature>
<feature type="region of interest" description="Disordered" evidence="2">
    <location>
        <begin position="320"/>
        <end position="411"/>
    </location>
</feature>
<dbReference type="EMBL" id="JAULSV010000001">
    <property type="protein sequence ID" value="KAK0655974.1"/>
    <property type="molecule type" value="Genomic_DNA"/>
</dbReference>
<name>A0AA39YNZ4_9PEZI</name>
<feature type="compositionally biased region" description="Basic residues" evidence="2">
    <location>
        <begin position="324"/>
        <end position="333"/>
    </location>
</feature>
<accession>A0AA39YNZ4</accession>
<evidence type="ECO:0000256" key="2">
    <source>
        <dbReference type="SAM" id="MobiDB-lite"/>
    </source>
</evidence>
<evidence type="ECO:0000256" key="1">
    <source>
        <dbReference type="SAM" id="Coils"/>
    </source>
</evidence>
<proteinExistence type="predicted"/>
<reference evidence="3" key="1">
    <citation type="submission" date="2023-06" db="EMBL/GenBank/DDBJ databases">
        <title>Genome-scale phylogeny and comparative genomics of the fungal order Sordariales.</title>
        <authorList>
            <consortium name="Lawrence Berkeley National Laboratory"/>
            <person name="Hensen N."/>
            <person name="Bonometti L."/>
            <person name="Westerberg I."/>
            <person name="Brannstrom I.O."/>
            <person name="Guillou S."/>
            <person name="Cros-Aarteil S."/>
            <person name="Calhoun S."/>
            <person name="Haridas S."/>
            <person name="Kuo A."/>
            <person name="Mondo S."/>
            <person name="Pangilinan J."/>
            <person name="Riley R."/>
            <person name="Labutti K."/>
            <person name="Andreopoulos B."/>
            <person name="Lipzen A."/>
            <person name="Chen C."/>
            <person name="Yanf M."/>
            <person name="Daum C."/>
            <person name="Ng V."/>
            <person name="Clum A."/>
            <person name="Steindorff A."/>
            <person name="Ohm R."/>
            <person name="Martin F."/>
            <person name="Silar P."/>
            <person name="Natvig D."/>
            <person name="Lalanne C."/>
            <person name="Gautier V."/>
            <person name="Ament-Velasquez S.L."/>
            <person name="Kruys A."/>
            <person name="Hutchinson M.I."/>
            <person name="Powell A.J."/>
            <person name="Barry K."/>
            <person name="Miller A.N."/>
            <person name="Grigoriev I.V."/>
            <person name="Debuchy R."/>
            <person name="Gladieux P."/>
            <person name="Thoren M.H."/>
            <person name="Johannesson H."/>
        </authorList>
    </citation>
    <scope>NUCLEOTIDE SEQUENCE</scope>
    <source>
        <strain evidence="3">SMH2532-1</strain>
    </source>
</reference>
<feature type="compositionally biased region" description="Polar residues" evidence="2">
    <location>
        <begin position="343"/>
        <end position="356"/>
    </location>
</feature>
<feature type="region of interest" description="Disordered" evidence="2">
    <location>
        <begin position="199"/>
        <end position="224"/>
    </location>
</feature>
<keyword evidence="1" id="KW-0175">Coiled coil</keyword>
<protein>
    <submittedName>
        <fullName evidence="3">Uncharacterized protein</fullName>
    </submittedName>
</protein>
<gene>
    <name evidence="3" type="ORF">B0T16DRAFT_398182</name>
</gene>
<organism evidence="3 4">
    <name type="scientific">Cercophora newfieldiana</name>
    <dbReference type="NCBI Taxonomy" id="92897"/>
    <lineage>
        <taxon>Eukaryota</taxon>
        <taxon>Fungi</taxon>
        <taxon>Dikarya</taxon>
        <taxon>Ascomycota</taxon>
        <taxon>Pezizomycotina</taxon>
        <taxon>Sordariomycetes</taxon>
        <taxon>Sordariomycetidae</taxon>
        <taxon>Sordariales</taxon>
        <taxon>Lasiosphaeriaceae</taxon>
        <taxon>Cercophora</taxon>
    </lineage>
</organism>
<keyword evidence="4" id="KW-1185">Reference proteome</keyword>
<sequence length="813" mass="90615">MSAVAEMSIMDSACAAQGGIRVKRETIIIMSDRNDDDIEVRDASPSVIIKSGETDTQVQHYCRPKTFRKLSNASSLISEIFKHPDTSEELLRRKIKRANDRDTSRELIEFLRNTEPPPPQNMSVVGEQGGEQKKRRRVSFWSFLRRKGGKAQTDVRQEPPLIQLPDSAVVGKTTGGYRHIAISIPIEYAHLDGIRGAKNQKEMEPASAARNEGEPTPPAPARPRLPVTVLKPVAEMKDAAVPPSGLLPLIPPLSNETFSSLLTPDETLESMSSYSESRQDGFTCSEADDGSVGHHSPLFVASSPPLTAKVSVSSLFSLTGNSPRLHHPRRRLSNLRPPPPVRGQSSIAESILTNGTEPVVSDATTARGYASPRLVAVEPTRQSDQESTGTDNDTAVHSAEFDLGPSAGELEDTIPQSLLGKSDRSACLRACKLSSYDPYEPYSQPRYLTPTCFPHRPSMLSLSPIRNEYMYDSDNMDTYLSKPGMACPFCCTPIMVVADYVPSSPQPTPEVLPGFVTARESVASTDSFSLSDLRAPEDSTIDITPCAASTPKASHPPNLHACRSFNLSSLHATPSIEHMLLTRRHSFHPCLSSDDHRQHHLYRRSTQQLHHSSRSQRYLSRSNSHRDLIRRYEDLCVRRERELDMLLNRLEKLESNNDRWLQAMVPIFENLTRGLLATQGVYKDEKSGGWRRREDIGIDENRGRFLDEEDVHDSFWDLRRELEKAKTGHGMGVAVDRLPSRRGRGQEMNRDTFGYRYQGRGELGYGGSDGTLLDASVSGLDTVEPVMREILSQSEDEMHEGREEAEELECEMF</sequence>
<evidence type="ECO:0000313" key="3">
    <source>
        <dbReference type="EMBL" id="KAK0655974.1"/>
    </source>
</evidence>
<feature type="coiled-coil region" evidence="1">
    <location>
        <begin position="629"/>
        <end position="663"/>
    </location>
</feature>
<dbReference type="AlphaFoldDB" id="A0AA39YNZ4"/>
<feature type="region of interest" description="Disordered" evidence="2">
    <location>
        <begin position="112"/>
        <end position="131"/>
    </location>
</feature>
<evidence type="ECO:0000313" key="4">
    <source>
        <dbReference type="Proteomes" id="UP001174936"/>
    </source>
</evidence>
<comment type="caution">
    <text evidence="3">The sequence shown here is derived from an EMBL/GenBank/DDBJ whole genome shotgun (WGS) entry which is preliminary data.</text>
</comment>
<dbReference type="Proteomes" id="UP001174936">
    <property type="component" value="Unassembled WGS sequence"/>
</dbReference>